<feature type="transmembrane region" description="Helical" evidence="7">
    <location>
        <begin position="47"/>
        <end position="68"/>
    </location>
</feature>
<dbReference type="SUPFAM" id="SSF47384">
    <property type="entry name" value="Homodimeric domain of signal transducing histidine kinase"/>
    <property type="match status" value="1"/>
</dbReference>
<evidence type="ECO:0000256" key="4">
    <source>
        <dbReference type="ARBA" id="ARBA00023012"/>
    </source>
</evidence>
<dbReference type="SMART" id="SM00388">
    <property type="entry name" value="HisKA"/>
    <property type="match status" value="1"/>
</dbReference>
<keyword evidence="10" id="KW-0808">Transferase</keyword>
<proteinExistence type="predicted"/>
<protein>
    <recommendedName>
        <fullName evidence="2">histidine kinase</fullName>
        <ecNumber evidence="2">2.7.13.3</ecNumber>
    </recommendedName>
</protein>
<dbReference type="InterPro" id="IPR003661">
    <property type="entry name" value="HisK_dim/P_dom"/>
</dbReference>
<feature type="region of interest" description="Disordered" evidence="6">
    <location>
        <begin position="1"/>
        <end position="32"/>
    </location>
</feature>
<evidence type="ECO:0000256" key="2">
    <source>
        <dbReference type="ARBA" id="ARBA00012438"/>
    </source>
</evidence>
<evidence type="ECO:0000313" key="11">
    <source>
        <dbReference type="Proteomes" id="UP000051681"/>
    </source>
</evidence>
<dbReference type="Pfam" id="PF02518">
    <property type="entry name" value="HATPase_c"/>
    <property type="match status" value="1"/>
</dbReference>
<dbReference type="PROSITE" id="PS50109">
    <property type="entry name" value="HIS_KIN"/>
    <property type="match status" value="1"/>
</dbReference>
<dbReference type="GO" id="GO:0000155">
    <property type="term" value="F:phosphorelay sensor kinase activity"/>
    <property type="evidence" value="ECO:0007669"/>
    <property type="project" value="InterPro"/>
</dbReference>
<dbReference type="InterPro" id="IPR001789">
    <property type="entry name" value="Sig_transdc_resp-reg_receiver"/>
</dbReference>
<sequence length="745" mass="81014">MFSFASASSSSLADDNGQSFQTDHAPSDAGETRSFARRLTGRLRGAVVKLCFAGLLATAATLQLFTLVSTVANGTQQIALATRGAEVFTTIARQGDGVVSLISDQAPRDALLALEQRQQVLALTGDSLQDFAYRLPAGAQLELLQQEATILLSAAKTVVLAGGQAADLAALRTKVLAFGDLQVAMQEAQLGLAQEHLVGLEQRTRAKISLMVAFLAATVFLLSTVLVTGFREMARRQEIEDELKEAMAEVDQASKAKSRFLSTVTHEIRTPLNAILGFSELLGREPLSPDQKQQVSRLNNAGRTLSRIVDDVLDLSRIEEGGLELRDEDFSPNELFREAVDLVSVHSQAKGLILSSEISSNMPRSLQGDPLRLSQVLLNLLNNAIKFTHEGSVTLKADARVIGETARLRIEVQDSGIGIAEGDQERLFDRYVQTDGGFQAQSGGGSGLGLAIAQGLVHEMGSQLEMHSTPQQGTTFWFYVDLPVIDARSELPIEVPELSVLNAAAERLMLVDDSVDTGELIQRIMGREGIHVEVVTNPLDALAQVMQYDPDVIMCDMQMPELSGVELTRQIRKLPKPFCDVPVVAFSATSMTSEIEQMIQAGANAFVAKPFQINDLVGAISAVLEEAGERHAKRAAARKTTRTFAEVEQMVDLMGKDWAQRFLGRLRDRLEDGLNSQQSRTERMAMAHRVVAEAGQIGERDLSLAATALEEALRAGGDISREEARFRNEARAFLSRLPLLNFRIG</sequence>
<feature type="compositionally biased region" description="Low complexity" evidence="6">
    <location>
        <begin position="1"/>
        <end position="11"/>
    </location>
</feature>
<dbReference type="AlphaFoldDB" id="A0A0P1GQI4"/>
<dbReference type="RefSeq" id="WP_058318992.1">
    <property type="nucleotide sequence ID" value="NZ_CYSF01000009.1"/>
</dbReference>
<dbReference type="CDD" id="cd00082">
    <property type="entry name" value="HisKA"/>
    <property type="match status" value="1"/>
</dbReference>
<dbReference type="SUPFAM" id="SSF55874">
    <property type="entry name" value="ATPase domain of HSP90 chaperone/DNA topoisomerase II/histidine kinase"/>
    <property type="match status" value="1"/>
</dbReference>
<dbReference type="PROSITE" id="PS50110">
    <property type="entry name" value="RESPONSE_REGULATORY"/>
    <property type="match status" value="1"/>
</dbReference>
<dbReference type="Pfam" id="PF00072">
    <property type="entry name" value="Response_reg"/>
    <property type="match status" value="1"/>
</dbReference>
<dbReference type="EMBL" id="CYSF01000009">
    <property type="protein sequence ID" value="CUH84905.1"/>
    <property type="molecule type" value="Genomic_DNA"/>
</dbReference>
<evidence type="ECO:0000256" key="1">
    <source>
        <dbReference type="ARBA" id="ARBA00000085"/>
    </source>
</evidence>
<feature type="modified residue" description="4-aspartylphosphate" evidence="5">
    <location>
        <position position="556"/>
    </location>
</feature>
<dbReference type="SMART" id="SM00387">
    <property type="entry name" value="HATPase_c"/>
    <property type="match status" value="1"/>
</dbReference>
<dbReference type="InterPro" id="IPR003594">
    <property type="entry name" value="HATPase_dom"/>
</dbReference>
<dbReference type="SUPFAM" id="SSF52172">
    <property type="entry name" value="CheY-like"/>
    <property type="match status" value="1"/>
</dbReference>
<reference evidence="10 11" key="1">
    <citation type="submission" date="2015-09" db="EMBL/GenBank/DDBJ databases">
        <authorList>
            <consortium name="Swine Surveillance"/>
        </authorList>
    </citation>
    <scope>NUCLEOTIDE SEQUENCE [LARGE SCALE GENOMIC DNA]</scope>
    <source>
        <strain evidence="10 11">CECT 8383</strain>
    </source>
</reference>
<dbReference type="CDD" id="cd17546">
    <property type="entry name" value="REC_hyHK_CKI1_RcsC-like"/>
    <property type="match status" value="1"/>
</dbReference>
<accession>A0A0P1GQI4</accession>
<dbReference type="Proteomes" id="UP000051681">
    <property type="component" value="Unassembled WGS sequence"/>
</dbReference>
<evidence type="ECO:0000259" key="8">
    <source>
        <dbReference type="PROSITE" id="PS50109"/>
    </source>
</evidence>
<dbReference type="PANTHER" id="PTHR45339">
    <property type="entry name" value="HYBRID SIGNAL TRANSDUCTION HISTIDINE KINASE J"/>
    <property type="match status" value="1"/>
</dbReference>
<dbReference type="PRINTS" id="PR00344">
    <property type="entry name" value="BCTRLSENSOR"/>
</dbReference>
<feature type="domain" description="Histidine kinase" evidence="8">
    <location>
        <begin position="263"/>
        <end position="484"/>
    </location>
</feature>
<dbReference type="InterPro" id="IPR005467">
    <property type="entry name" value="His_kinase_dom"/>
</dbReference>
<keyword evidence="4" id="KW-0902">Two-component regulatory system</keyword>
<dbReference type="FunFam" id="3.30.565.10:FF:000010">
    <property type="entry name" value="Sensor histidine kinase RcsC"/>
    <property type="match status" value="1"/>
</dbReference>
<keyword evidence="3 5" id="KW-0597">Phosphoprotein</keyword>
<dbReference type="SMART" id="SM00448">
    <property type="entry name" value="REC"/>
    <property type="match status" value="1"/>
</dbReference>
<dbReference type="EC" id="2.7.13.3" evidence="2"/>
<keyword evidence="10" id="KW-0418">Kinase</keyword>
<feature type="compositionally biased region" description="Polar residues" evidence="6">
    <location>
        <begin position="12"/>
        <end position="24"/>
    </location>
</feature>
<dbReference type="Gene3D" id="1.10.287.130">
    <property type="match status" value="1"/>
</dbReference>
<keyword evidence="7" id="KW-0472">Membrane</keyword>
<dbReference type="Gene3D" id="3.40.50.2300">
    <property type="match status" value="1"/>
</dbReference>
<dbReference type="InterPro" id="IPR036890">
    <property type="entry name" value="HATPase_C_sf"/>
</dbReference>
<evidence type="ECO:0000256" key="5">
    <source>
        <dbReference type="PROSITE-ProRule" id="PRU00169"/>
    </source>
</evidence>
<keyword evidence="11" id="KW-1185">Reference proteome</keyword>
<dbReference type="Pfam" id="PF00512">
    <property type="entry name" value="HisKA"/>
    <property type="match status" value="1"/>
</dbReference>
<evidence type="ECO:0000256" key="7">
    <source>
        <dbReference type="SAM" id="Phobius"/>
    </source>
</evidence>
<keyword evidence="7" id="KW-0812">Transmembrane</keyword>
<dbReference type="PANTHER" id="PTHR45339:SF5">
    <property type="entry name" value="HISTIDINE KINASE"/>
    <property type="match status" value="1"/>
</dbReference>
<evidence type="ECO:0000256" key="3">
    <source>
        <dbReference type="ARBA" id="ARBA00022553"/>
    </source>
</evidence>
<name>A0A0P1GQI4_9RHOB</name>
<gene>
    <name evidence="10" type="primary">barA_2</name>
    <name evidence="10" type="ORF">TM5383_02124</name>
</gene>
<evidence type="ECO:0000313" key="10">
    <source>
        <dbReference type="EMBL" id="CUH84905.1"/>
    </source>
</evidence>
<dbReference type="InterPro" id="IPR004358">
    <property type="entry name" value="Sig_transdc_His_kin-like_C"/>
</dbReference>
<feature type="domain" description="Response regulatory" evidence="9">
    <location>
        <begin position="507"/>
        <end position="624"/>
    </location>
</feature>
<dbReference type="STRING" id="340021.TM5383_02124"/>
<organism evidence="10 11">
    <name type="scientific">Thalassovita mediterranea</name>
    <dbReference type="NCBI Taxonomy" id="340021"/>
    <lineage>
        <taxon>Bacteria</taxon>
        <taxon>Pseudomonadati</taxon>
        <taxon>Pseudomonadota</taxon>
        <taxon>Alphaproteobacteria</taxon>
        <taxon>Rhodobacterales</taxon>
        <taxon>Roseobacteraceae</taxon>
        <taxon>Thalassovita</taxon>
    </lineage>
</organism>
<dbReference type="Gene3D" id="3.30.565.10">
    <property type="entry name" value="Histidine kinase-like ATPase, C-terminal domain"/>
    <property type="match status" value="1"/>
</dbReference>
<evidence type="ECO:0000259" key="9">
    <source>
        <dbReference type="PROSITE" id="PS50110"/>
    </source>
</evidence>
<dbReference type="InterPro" id="IPR036097">
    <property type="entry name" value="HisK_dim/P_sf"/>
</dbReference>
<dbReference type="InterPro" id="IPR011006">
    <property type="entry name" value="CheY-like_superfamily"/>
</dbReference>
<comment type="catalytic activity">
    <reaction evidence="1">
        <text>ATP + protein L-histidine = ADP + protein N-phospho-L-histidine.</text>
        <dbReference type="EC" id="2.7.13.3"/>
    </reaction>
</comment>
<feature type="transmembrane region" description="Helical" evidence="7">
    <location>
        <begin position="208"/>
        <end position="230"/>
    </location>
</feature>
<evidence type="ECO:0000256" key="6">
    <source>
        <dbReference type="SAM" id="MobiDB-lite"/>
    </source>
</evidence>
<keyword evidence="7" id="KW-1133">Transmembrane helix</keyword>